<dbReference type="EMBL" id="AMCI01004962">
    <property type="protein sequence ID" value="EJW97050.1"/>
    <property type="molecule type" value="Genomic_DNA"/>
</dbReference>
<dbReference type="AlphaFoldDB" id="J9CB01"/>
<dbReference type="InterPro" id="IPR024339">
    <property type="entry name" value="DUF3836"/>
</dbReference>
<evidence type="ECO:0000313" key="1">
    <source>
        <dbReference type="EMBL" id="EJW97050.1"/>
    </source>
</evidence>
<reference evidence="1" key="1">
    <citation type="journal article" date="2012" name="PLoS ONE">
        <title>Gene sets for utilization of primary and secondary nutrition supplies in the distal gut of endangered iberian lynx.</title>
        <authorList>
            <person name="Alcaide M."/>
            <person name="Messina E."/>
            <person name="Richter M."/>
            <person name="Bargiela R."/>
            <person name="Peplies J."/>
            <person name="Huws S.A."/>
            <person name="Newbold C.J."/>
            <person name="Golyshin P.N."/>
            <person name="Simon M.A."/>
            <person name="Lopez G."/>
            <person name="Yakimov M.M."/>
            <person name="Ferrer M."/>
        </authorList>
    </citation>
    <scope>NUCLEOTIDE SEQUENCE</scope>
</reference>
<sequence>MKTLVMTLVFAASSLVNGLAGNVESKFAYNVEKNGEQITSQTVYQVEEGKYLKQHLKYKFQYDAANRLIQKEAMKWNADAQTYEHYYCLNYHYADDEVTLEYALWNEKADAYGTANEKAVYQLEAGNVNYFAFEWNQHLQNWNLMVSHDTWAAQEVQLLAEK</sequence>
<dbReference type="Pfam" id="PF12930">
    <property type="entry name" value="DUF3836"/>
    <property type="match status" value="1"/>
</dbReference>
<comment type="caution">
    <text evidence="1">The sequence shown here is derived from an EMBL/GenBank/DDBJ whole genome shotgun (WGS) entry which is preliminary data.</text>
</comment>
<dbReference type="Gene3D" id="2.40.128.720">
    <property type="match status" value="1"/>
</dbReference>
<organism evidence="1">
    <name type="scientific">gut metagenome</name>
    <dbReference type="NCBI Taxonomy" id="749906"/>
    <lineage>
        <taxon>unclassified sequences</taxon>
        <taxon>metagenomes</taxon>
        <taxon>organismal metagenomes</taxon>
    </lineage>
</organism>
<protein>
    <recommendedName>
        <fullName evidence="2">DUF3836 domain-containing protein</fullName>
    </recommendedName>
</protein>
<gene>
    <name evidence="1" type="ORF">EVA_14845</name>
</gene>
<accession>J9CB01</accession>
<name>J9CB01_9ZZZZ</name>
<proteinExistence type="predicted"/>
<evidence type="ECO:0008006" key="2">
    <source>
        <dbReference type="Google" id="ProtNLM"/>
    </source>
</evidence>